<evidence type="ECO:0000256" key="1">
    <source>
        <dbReference type="ARBA" id="ARBA00022734"/>
    </source>
</evidence>
<organism evidence="5 6">
    <name type="scientific">Astyanax mexicanus</name>
    <name type="common">Blind cave fish</name>
    <name type="synonym">Astyanax fasciatus mexicanus</name>
    <dbReference type="NCBI Taxonomy" id="7994"/>
    <lineage>
        <taxon>Eukaryota</taxon>
        <taxon>Metazoa</taxon>
        <taxon>Chordata</taxon>
        <taxon>Craniata</taxon>
        <taxon>Vertebrata</taxon>
        <taxon>Euteleostomi</taxon>
        <taxon>Actinopterygii</taxon>
        <taxon>Neopterygii</taxon>
        <taxon>Teleostei</taxon>
        <taxon>Ostariophysi</taxon>
        <taxon>Characiformes</taxon>
        <taxon>Characoidei</taxon>
        <taxon>Acestrorhamphidae</taxon>
        <taxon>Acestrorhamphinae</taxon>
        <taxon>Astyanax</taxon>
    </lineage>
</organism>
<accession>A0A3B1JCW0</accession>
<dbReference type="PANTHER" id="PTHR22803">
    <property type="entry name" value="MANNOSE, PHOSPHOLIPASE, LECTIN RECEPTOR RELATED"/>
    <property type="match status" value="1"/>
</dbReference>
<dbReference type="InParanoid" id="A0A3B1JCW0"/>
<evidence type="ECO:0000256" key="2">
    <source>
        <dbReference type="ARBA" id="ARBA00023157"/>
    </source>
</evidence>
<dbReference type="InterPro" id="IPR001304">
    <property type="entry name" value="C-type_lectin-like"/>
</dbReference>
<dbReference type="GeneTree" id="ENSGT01020000230338"/>
<reference evidence="5" key="3">
    <citation type="submission" date="2025-08" db="UniProtKB">
        <authorList>
            <consortium name="Ensembl"/>
        </authorList>
    </citation>
    <scope>IDENTIFICATION</scope>
</reference>
<keyword evidence="2" id="KW-1015">Disulfide bond</keyword>
<sequence>LCRISALFSFSVANLHCKNSTQEKLFNLSIYLSVGIRAGGRRSRLAAVCLGLLCVLLLITIIVICVRSECFSLSHTNFRRTQITPYLASWKKFGSSHYYISTEAKTWDKARQNCRERGADLVIINSREEQEFIKRENKYVWIGLSDEEKEGVWKWVDGSPLTTRFWNTGEPNNYAKGEDCAVFKDGTSTLQTWNDLPCCYENLWICEATLSSS</sequence>
<dbReference type="InterPro" id="IPR016186">
    <property type="entry name" value="C-type_lectin-like/link_sf"/>
</dbReference>
<dbReference type="Gene3D" id="3.10.100.10">
    <property type="entry name" value="Mannose-Binding Protein A, subunit A"/>
    <property type="match status" value="1"/>
</dbReference>
<protein>
    <recommendedName>
        <fullName evidence="4">C-type lectin domain-containing protein</fullName>
    </recommendedName>
</protein>
<dbReference type="Ensembl" id="ENSAMXT00000047157.1">
    <property type="protein sequence ID" value="ENSAMXP00000039676.1"/>
    <property type="gene ID" value="ENSAMXG00000030004.1"/>
</dbReference>
<reference evidence="6" key="1">
    <citation type="submission" date="2013-03" db="EMBL/GenBank/DDBJ databases">
        <authorList>
            <person name="Jeffery W."/>
            <person name="Warren W."/>
            <person name="Wilson R.K."/>
        </authorList>
    </citation>
    <scope>NUCLEOTIDE SEQUENCE</scope>
    <source>
        <strain evidence="6">female</strain>
    </source>
</reference>
<evidence type="ECO:0000259" key="4">
    <source>
        <dbReference type="PROSITE" id="PS50041"/>
    </source>
</evidence>
<name>A0A3B1JCW0_ASTMX</name>
<dbReference type="GO" id="GO:0030246">
    <property type="term" value="F:carbohydrate binding"/>
    <property type="evidence" value="ECO:0007669"/>
    <property type="project" value="UniProtKB-KW"/>
</dbReference>
<keyword evidence="6" id="KW-1185">Reference proteome</keyword>
<dbReference type="AlphaFoldDB" id="A0A3B1JCW0"/>
<dbReference type="PROSITE" id="PS50041">
    <property type="entry name" value="C_TYPE_LECTIN_2"/>
    <property type="match status" value="1"/>
</dbReference>
<evidence type="ECO:0000313" key="6">
    <source>
        <dbReference type="Proteomes" id="UP000018467"/>
    </source>
</evidence>
<dbReference type="InterPro" id="IPR050111">
    <property type="entry name" value="C-type_lectin/snaclec_domain"/>
</dbReference>
<dbReference type="CDD" id="cd03590">
    <property type="entry name" value="CLECT_DC-SIGN_like"/>
    <property type="match status" value="1"/>
</dbReference>
<keyword evidence="3" id="KW-1133">Transmembrane helix</keyword>
<dbReference type="InterPro" id="IPR018378">
    <property type="entry name" value="C-type_lectin_CS"/>
</dbReference>
<feature type="transmembrane region" description="Helical" evidence="3">
    <location>
        <begin position="45"/>
        <end position="64"/>
    </location>
</feature>
<reference evidence="6" key="2">
    <citation type="journal article" date="2014" name="Nat. Commun.">
        <title>The cavefish genome reveals candidate genes for eye loss.</title>
        <authorList>
            <person name="McGaugh S.E."/>
            <person name="Gross J.B."/>
            <person name="Aken B."/>
            <person name="Blin M."/>
            <person name="Borowsky R."/>
            <person name="Chalopin D."/>
            <person name="Hinaux H."/>
            <person name="Jeffery W.R."/>
            <person name="Keene A."/>
            <person name="Ma L."/>
            <person name="Minx P."/>
            <person name="Murphy D."/>
            <person name="O'Quin K.E."/>
            <person name="Retaux S."/>
            <person name="Rohner N."/>
            <person name="Searle S.M."/>
            <person name="Stahl B.A."/>
            <person name="Tabin C."/>
            <person name="Volff J.N."/>
            <person name="Yoshizawa M."/>
            <person name="Warren W.C."/>
        </authorList>
    </citation>
    <scope>NUCLEOTIDE SEQUENCE [LARGE SCALE GENOMIC DNA]</scope>
    <source>
        <strain evidence="6">female</strain>
    </source>
</reference>
<dbReference type="Proteomes" id="UP000018467">
    <property type="component" value="Unassembled WGS sequence"/>
</dbReference>
<keyword evidence="3" id="KW-0812">Transmembrane</keyword>
<dbReference type="InterPro" id="IPR033989">
    <property type="entry name" value="CD209-like_CTLD"/>
</dbReference>
<dbReference type="Bgee" id="ENSAMXG00000030004">
    <property type="expression patterns" value="Expressed in head kidney and 1 other cell type or tissue"/>
</dbReference>
<feature type="domain" description="C-type lectin" evidence="4">
    <location>
        <begin position="93"/>
        <end position="207"/>
    </location>
</feature>
<dbReference type="InterPro" id="IPR016187">
    <property type="entry name" value="CTDL_fold"/>
</dbReference>
<dbReference type="PROSITE" id="PS00615">
    <property type="entry name" value="C_TYPE_LECTIN_1"/>
    <property type="match status" value="1"/>
</dbReference>
<dbReference type="SMART" id="SM00034">
    <property type="entry name" value="CLECT"/>
    <property type="match status" value="1"/>
</dbReference>
<evidence type="ECO:0000313" key="5">
    <source>
        <dbReference type="Ensembl" id="ENSAMXP00000039676.1"/>
    </source>
</evidence>
<dbReference type="Pfam" id="PF00059">
    <property type="entry name" value="Lectin_C"/>
    <property type="match status" value="1"/>
</dbReference>
<dbReference type="SUPFAM" id="SSF56436">
    <property type="entry name" value="C-type lectin-like"/>
    <property type="match status" value="1"/>
</dbReference>
<reference evidence="5" key="4">
    <citation type="submission" date="2025-09" db="UniProtKB">
        <authorList>
            <consortium name="Ensembl"/>
        </authorList>
    </citation>
    <scope>IDENTIFICATION</scope>
</reference>
<evidence type="ECO:0000256" key="3">
    <source>
        <dbReference type="SAM" id="Phobius"/>
    </source>
</evidence>
<proteinExistence type="predicted"/>
<keyword evidence="1" id="KW-0430">Lectin</keyword>
<keyword evidence="3" id="KW-0472">Membrane</keyword>